<evidence type="ECO:0000256" key="1">
    <source>
        <dbReference type="SAM" id="MobiDB-lite"/>
    </source>
</evidence>
<dbReference type="Proteomes" id="UP001187415">
    <property type="component" value="Unassembled WGS sequence"/>
</dbReference>
<comment type="caution">
    <text evidence="2">The sequence shown here is derived from an EMBL/GenBank/DDBJ whole genome shotgun (WGS) entry which is preliminary data.</text>
</comment>
<feature type="region of interest" description="Disordered" evidence="1">
    <location>
        <begin position="46"/>
        <end position="89"/>
    </location>
</feature>
<proteinExistence type="predicted"/>
<evidence type="ECO:0000313" key="2">
    <source>
        <dbReference type="EMBL" id="KAK2862749.1"/>
    </source>
</evidence>
<accession>A0AA88NU19</accession>
<name>A0AA88NU19_CHASR</name>
<gene>
    <name evidence="2" type="ORF">Q5P01_002282</name>
</gene>
<keyword evidence="3" id="KW-1185">Reference proteome</keyword>
<sequence length="89" mass="9680">MEDKSKRGRCRVPFSTSSLLLLSEFQGAPRLGPLDSLALYSTSFQTVEKKEPPSPPHLPPDASPTCAFLGSEPRRKSKSALNAPTEQPL</sequence>
<feature type="compositionally biased region" description="Pro residues" evidence="1">
    <location>
        <begin position="53"/>
        <end position="62"/>
    </location>
</feature>
<evidence type="ECO:0000313" key="3">
    <source>
        <dbReference type="Proteomes" id="UP001187415"/>
    </source>
</evidence>
<dbReference type="EMBL" id="JAUPFM010000001">
    <property type="protein sequence ID" value="KAK2862749.1"/>
    <property type="molecule type" value="Genomic_DNA"/>
</dbReference>
<protein>
    <submittedName>
        <fullName evidence="2">Uncharacterized protein</fullName>
    </submittedName>
</protein>
<reference evidence="2" key="1">
    <citation type="submission" date="2023-07" db="EMBL/GenBank/DDBJ databases">
        <title>Chromosome-level Genome Assembly of Striped Snakehead (Channa striata).</title>
        <authorList>
            <person name="Liu H."/>
        </authorList>
    </citation>
    <scope>NUCLEOTIDE SEQUENCE</scope>
    <source>
        <strain evidence="2">Gz</strain>
        <tissue evidence="2">Muscle</tissue>
    </source>
</reference>
<organism evidence="2 3">
    <name type="scientific">Channa striata</name>
    <name type="common">Snakehead murrel</name>
    <name type="synonym">Ophicephalus striatus</name>
    <dbReference type="NCBI Taxonomy" id="64152"/>
    <lineage>
        <taxon>Eukaryota</taxon>
        <taxon>Metazoa</taxon>
        <taxon>Chordata</taxon>
        <taxon>Craniata</taxon>
        <taxon>Vertebrata</taxon>
        <taxon>Euteleostomi</taxon>
        <taxon>Actinopterygii</taxon>
        <taxon>Neopterygii</taxon>
        <taxon>Teleostei</taxon>
        <taxon>Neoteleostei</taxon>
        <taxon>Acanthomorphata</taxon>
        <taxon>Anabantaria</taxon>
        <taxon>Anabantiformes</taxon>
        <taxon>Channoidei</taxon>
        <taxon>Channidae</taxon>
        <taxon>Channa</taxon>
    </lineage>
</organism>
<feature type="compositionally biased region" description="Polar residues" evidence="1">
    <location>
        <begin position="79"/>
        <end position="89"/>
    </location>
</feature>
<dbReference type="AlphaFoldDB" id="A0AA88NU19"/>